<evidence type="ECO:0000313" key="2">
    <source>
        <dbReference type="Proteomes" id="UP001143545"/>
    </source>
</evidence>
<evidence type="ECO:0000313" key="1">
    <source>
        <dbReference type="EMBL" id="GLB51014.1"/>
    </source>
</evidence>
<gene>
    <name evidence="1" type="ORF">NBRC110019_00530</name>
</gene>
<protein>
    <recommendedName>
        <fullName evidence="3">DUF2891 domain-containing protein</fullName>
    </recommendedName>
</protein>
<sequence>MKYILITISLLLLISCNNTPHSKEITKEVKSDITTKTLTPEVHLTENLAYTISQLPIACINTEYPNKTGQLLQSENQLGTPSQLHPAFYGCFDWHSSVHGHWSIVSVLNKYPNIKNRDTLIRILKDHITPEKIQGELEYFNREGEYAYERTYGWAWLLELSGALKRSKINEVAILQNTLKPLTKCIADRYINFLPKQQYPTRVGTHTNTAFGLSLAYDYAKIADNDTLLKVIEETAIRFFKNDVDCPISWEPGGSDFLSPCLEEANLMRKILDKDAFRVWLDAFLPQLKDKNFTLPTGIVSDRTDGHLIHLDGLNYSRAWCLFGIANTLGNDYTHLNTIADKHIQKALENLSGDSYEGSHWLGTFALYALLTKDH</sequence>
<dbReference type="InterPro" id="IPR021365">
    <property type="entry name" value="DUF2891"/>
</dbReference>
<name>A0A9W6B494_9FLAO</name>
<dbReference type="Proteomes" id="UP001143545">
    <property type="component" value="Unassembled WGS sequence"/>
</dbReference>
<comment type="caution">
    <text evidence="1">The sequence shown here is derived from an EMBL/GenBank/DDBJ whole genome shotgun (WGS) entry which is preliminary data.</text>
</comment>
<dbReference type="RefSeq" id="WP_281751132.1">
    <property type="nucleotide sequence ID" value="NZ_BRVP01000001.1"/>
</dbReference>
<dbReference type="Pfam" id="PF11199">
    <property type="entry name" value="DUF2891"/>
    <property type="match status" value="1"/>
</dbReference>
<dbReference type="EMBL" id="BRVP01000001">
    <property type="protein sequence ID" value="GLB51014.1"/>
    <property type="molecule type" value="Genomic_DNA"/>
</dbReference>
<evidence type="ECO:0008006" key="3">
    <source>
        <dbReference type="Google" id="ProtNLM"/>
    </source>
</evidence>
<reference evidence="1" key="1">
    <citation type="submission" date="2022-07" db="EMBL/GenBank/DDBJ databases">
        <title>Taxonomy of Novel Oxalotrophic and Methylotrophic Bacteria.</title>
        <authorList>
            <person name="Sahin N."/>
            <person name="Tani A."/>
        </authorList>
    </citation>
    <scope>NUCLEOTIDE SEQUENCE</scope>
    <source>
        <strain evidence="1">AM327</strain>
    </source>
</reference>
<keyword evidence="2" id="KW-1185">Reference proteome</keyword>
<dbReference type="AlphaFoldDB" id="A0A9W6B494"/>
<proteinExistence type="predicted"/>
<organism evidence="1 2">
    <name type="scientific">Neptunitalea chrysea</name>
    <dbReference type="NCBI Taxonomy" id="1647581"/>
    <lineage>
        <taxon>Bacteria</taxon>
        <taxon>Pseudomonadati</taxon>
        <taxon>Bacteroidota</taxon>
        <taxon>Flavobacteriia</taxon>
        <taxon>Flavobacteriales</taxon>
        <taxon>Flavobacteriaceae</taxon>
        <taxon>Neptunitalea</taxon>
    </lineage>
</organism>
<accession>A0A9W6B494</accession>
<dbReference type="PROSITE" id="PS51257">
    <property type="entry name" value="PROKAR_LIPOPROTEIN"/>
    <property type="match status" value="1"/>
</dbReference>